<dbReference type="AlphaFoldDB" id="S9ZMS8"/>
<dbReference type="eggNOG" id="COG5517">
    <property type="taxonomic scope" value="Bacteria"/>
</dbReference>
<sequence length="151" mass="16654">MSAAAEDIRTLLYRYAEAIDAGRLEDAAALFRHARLETGAGGSLDAEGVLALWRRILILYPCGTPRSRHLITNPIIDIDEAAGTASARSCYTVLQATDDFPLQIVASGRYLDRFARIDGAWCFVARDYRQLDFRGDLSRHLQPGALGARTQ</sequence>
<evidence type="ECO:0000259" key="1">
    <source>
        <dbReference type="Pfam" id="PF13577"/>
    </source>
</evidence>
<name>S9ZMS8_9RHOO</name>
<accession>S9ZMS8</accession>
<dbReference type="InterPro" id="IPR032710">
    <property type="entry name" value="NTF2-like_dom_sf"/>
</dbReference>
<dbReference type="Pfam" id="PF13577">
    <property type="entry name" value="SnoaL_4"/>
    <property type="match status" value="1"/>
</dbReference>
<dbReference type="InterPro" id="IPR037401">
    <property type="entry name" value="SnoaL-like"/>
</dbReference>
<reference evidence="2 3" key="1">
    <citation type="submission" date="2013-06" db="EMBL/GenBank/DDBJ databases">
        <title>Draft genome sequence of Thauera terpenica.</title>
        <authorList>
            <person name="Liu B."/>
            <person name="Frostegard A.H."/>
            <person name="Shapleigh J.P."/>
        </authorList>
    </citation>
    <scope>NUCLEOTIDE SEQUENCE [LARGE SCALE GENOMIC DNA]</scope>
    <source>
        <strain evidence="2 3">58Eu</strain>
    </source>
</reference>
<gene>
    <name evidence="2" type="ORF">M622_04980</name>
</gene>
<proteinExistence type="predicted"/>
<dbReference type="RefSeq" id="WP_021250154.1">
    <property type="nucleotide sequence ID" value="NZ_ATJV01000070.1"/>
</dbReference>
<protein>
    <recommendedName>
        <fullName evidence="1">SnoaL-like domain-containing protein</fullName>
    </recommendedName>
</protein>
<dbReference type="STRING" id="1348657.M622_04980"/>
<dbReference type="CDD" id="cd00531">
    <property type="entry name" value="NTF2_like"/>
    <property type="match status" value="1"/>
</dbReference>
<dbReference type="EMBL" id="ATJV01000070">
    <property type="protein sequence ID" value="EPZ14812.1"/>
    <property type="molecule type" value="Genomic_DNA"/>
</dbReference>
<keyword evidence="3" id="KW-1185">Reference proteome</keyword>
<dbReference type="OrthoDB" id="7605094at2"/>
<evidence type="ECO:0000313" key="3">
    <source>
        <dbReference type="Proteomes" id="UP000015455"/>
    </source>
</evidence>
<feature type="domain" description="SnoaL-like" evidence="1">
    <location>
        <begin position="4"/>
        <end position="126"/>
    </location>
</feature>
<dbReference type="SUPFAM" id="SSF54427">
    <property type="entry name" value="NTF2-like"/>
    <property type="match status" value="1"/>
</dbReference>
<dbReference type="PATRIC" id="fig|1348657.5.peg.2752"/>
<evidence type="ECO:0000313" key="2">
    <source>
        <dbReference type="EMBL" id="EPZ14812.1"/>
    </source>
</evidence>
<dbReference type="Gene3D" id="3.10.450.50">
    <property type="match status" value="1"/>
</dbReference>
<organism evidence="2 3">
    <name type="scientific">Thauera terpenica 58Eu</name>
    <dbReference type="NCBI Taxonomy" id="1348657"/>
    <lineage>
        <taxon>Bacteria</taxon>
        <taxon>Pseudomonadati</taxon>
        <taxon>Pseudomonadota</taxon>
        <taxon>Betaproteobacteria</taxon>
        <taxon>Rhodocyclales</taxon>
        <taxon>Zoogloeaceae</taxon>
        <taxon>Thauera</taxon>
    </lineage>
</organism>
<dbReference type="Proteomes" id="UP000015455">
    <property type="component" value="Unassembled WGS sequence"/>
</dbReference>
<comment type="caution">
    <text evidence="2">The sequence shown here is derived from an EMBL/GenBank/DDBJ whole genome shotgun (WGS) entry which is preliminary data.</text>
</comment>